<feature type="domain" description="Phosphodiester glycosidase" evidence="1">
    <location>
        <begin position="157"/>
        <end position="336"/>
    </location>
</feature>
<dbReference type="InterPro" id="IPR018711">
    <property type="entry name" value="NAGPA"/>
</dbReference>
<evidence type="ECO:0000313" key="3">
    <source>
        <dbReference type="Proteomes" id="UP000190641"/>
    </source>
</evidence>
<dbReference type="PANTHER" id="PTHR40446">
    <property type="entry name" value="N-ACETYLGLUCOSAMINE-1-PHOSPHODIESTER ALPHA-N-ACETYLGLUCOSAMINIDASE"/>
    <property type="match status" value="1"/>
</dbReference>
<evidence type="ECO:0000259" key="1">
    <source>
        <dbReference type="Pfam" id="PF09992"/>
    </source>
</evidence>
<dbReference type="EMBL" id="MUAU01000168">
    <property type="protein sequence ID" value="OOR71814.1"/>
    <property type="molecule type" value="Genomic_DNA"/>
</dbReference>
<evidence type="ECO:0000313" key="2">
    <source>
        <dbReference type="EMBL" id="OOR71814.1"/>
    </source>
</evidence>
<dbReference type="PROSITE" id="PS51257">
    <property type="entry name" value="PROKAR_LIPOPROTEIN"/>
    <property type="match status" value="1"/>
</dbReference>
<dbReference type="AlphaFoldDB" id="A0A9X6B4F0"/>
<protein>
    <submittedName>
        <fullName evidence="2">Branched-chain amino acid ABC transporter permease</fullName>
    </submittedName>
</protein>
<name>A0A9X6B4F0_BACCE</name>
<gene>
    <name evidence="2" type="ORF">BLX06_28450</name>
</gene>
<dbReference type="Proteomes" id="UP000190641">
    <property type="component" value="Unassembled WGS sequence"/>
</dbReference>
<organism evidence="2 3">
    <name type="scientific">Bacillus cereus</name>
    <dbReference type="NCBI Taxonomy" id="1396"/>
    <lineage>
        <taxon>Bacteria</taxon>
        <taxon>Bacillati</taxon>
        <taxon>Bacillota</taxon>
        <taxon>Bacilli</taxon>
        <taxon>Bacillales</taxon>
        <taxon>Bacillaceae</taxon>
        <taxon>Bacillus</taxon>
        <taxon>Bacillus cereus group</taxon>
    </lineage>
</organism>
<dbReference type="Pfam" id="PF09992">
    <property type="entry name" value="NAGPA"/>
    <property type="match status" value="1"/>
</dbReference>
<dbReference type="PANTHER" id="PTHR40446:SF2">
    <property type="entry name" value="N-ACETYLGLUCOSAMINE-1-PHOSPHODIESTER ALPHA-N-ACETYLGLUCOSAMINIDASE"/>
    <property type="match status" value="1"/>
</dbReference>
<proteinExistence type="predicted"/>
<dbReference type="RefSeq" id="WP_078187584.1">
    <property type="nucleotide sequence ID" value="NZ_MUAU01000168.1"/>
</dbReference>
<accession>A0A9X6B4F0</accession>
<reference evidence="2 3" key="1">
    <citation type="submission" date="2017-01" db="EMBL/GenBank/DDBJ databases">
        <title>Bacillus cereus isolates.</title>
        <authorList>
            <person name="Beno S.M."/>
        </authorList>
    </citation>
    <scope>NUCLEOTIDE SEQUENCE [LARGE SCALE GENOMIC DNA]</scope>
    <source>
        <strain evidence="2 3">FSL K6-1030</strain>
    </source>
</reference>
<sequence length="363" mass="39827">MNIRKKKIKKSIKRFFLLFCIMLLLGACTLFGTPYGHKLRVTLAEIILTSQHQYLAPISLLSKKELDDISYKINNPKWENSSEIEGAKFTSKQLQQQKDKPLEIKIETIHSTSNAEYKFEGKLLTISNPFNVKLVNQQGTQGQKLGEKLSVMAKRNHALVAVNASGFSDETGKGGGATGTGIVIENGNVIHRADENDSPTLVAGLTSYGGLLTGKYTSNQLLEKNVIYAAGFMPQLIVNREKLIKDDDGSWGSGPRTIMAQKKDGSIMFLVIDGRQLHSIGATLRECQDILYEKGAVNALAMDGGASTILYAMGDIINKPVTSHEGRFIPNAWVVTAKSGQEVKVTIDGKEEAQDQIKEIITK</sequence>
<comment type="caution">
    <text evidence="2">The sequence shown here is derived from an EMBL/GenBank/DDBJ whole genome shotgun (WGS) entry which is preliminary data.</text>
</comment>